<dbReference type="EMBL" id="PVXP01000012">
    <property type="protein sequence ID" value="PRR85754.1"/>
    <property type="molecule type" value="Genomic_DNA"/>
</dbReference>
<dbReference type="InterPro" id="IPR001460">
    <property type="entry name" value="PCN-bd_Tpept"/>
</dbReference>
<sequence>MRQKRYSDKRYSDITRYTALITIMLIIFFTIAGRLFFLQVVKGQEYKEQSNNKSIREIPDIAPRGKILDVKGNVLAASTQGYMLVYNQTDESDKVFFTTMSKVFKILDESGESQQDDFELKINPFKFEFRSDDEETRKALEIKFKRDRGLNEPIEKSIKSRNKNISEDELKSMVNKELLKISPEDTFKKLVKQYKISSAYSLEQQRRFMIVKDTLKMQSFSGYKPATVASNISKETAFKFLQMLNDLPGIDVTTQPLRSYPNGDLGSNFIGYISKISSDYEKYTEKGYDVSSDYVGQAGIEGALEDRLKGSKGGKIVKLNKNGRIIEELGEREPYPGQTVQLTVDKDVQKAAETSLDNTLAGLRADPYKMRRSNTSNATRGVAVAVDVNTGAIVAMAQVPRYDPNLFASPGKLSSELYNQYFSPDLEQFGRNYIQSRGITANYPGESEDEVLNTLFPIDKSIKNNTTIRKDVYDIYPKPFYNYATQSLIPPGSTFKPMTAIAGLETGVITPGFTVDDEGYFNQGGKIVKFELDGRNGVVNLITAIGKSSNPYFMTVAEKLRNAFGDDILAKYAWKFGLGISPDSKSKAATGIEIPEKFGQVYNTVSNKNTYSNIYLLKTMEVLKGGQDDYGHKVVTLDLYDNSSDSAEVKNIKNNIKTLIKNSIKEGKSAFDKSKYNELFSELVKADPNNKKDISDSQMDNLLNVVYSITISDANAQLKVPANIENAAIGQGLNQFTPLQIASYAATIANGGTRYKLHLVDQYLNAEDKVIEKVKPEVIEKTGVKAETIAAVKQGMNAVNESGTAAQVFSGFPITTAGKTGTAQSLGNQEQVGRTDYAEYIGFAPLDKPQIAVCVVLFDGGQGGVGAASVARDIYSAYFTSNGTISASTSTGQNNQ</sequence>
<accession>A0A2T0BPF0</accession>
<dbReference type="AlphaFoldDB" id="A0A2T0BPF0"/>
<dbReference type="InterPro" id="IPR012338">
    <property type="entry name" value="Beta-lactam/transpept-like"/>
</dbReference>
<dbReference type="InterPro" id="IPR050515">
    <property type="entry name" value="Beta-lactam/transpept"/>
</dbReference>
<evidence type="ECO:0000256" key="2">
    <source>
        <dbReference type="ARBA" id="ARBA00004236"/>
    </source>
</evidence>
<keyword evidence="10" id="KW-0961">Cell wall biogenesis/degradation</keyword>
<comment type="caution">
    <text evidence="14">The sequence shown here is derived from an EMBL/GenBank/DDBJ whole genome shotgun (WGS) entry which is preliminary data.</text>
</comment>
<dbReference type="InterPro" id="IPR036138">
    <property type="entry name" value="PBP_dimer_sf"/>
</dbReference>
<evidence type="ECO:0000256" key="1">
    <source>
        <dbReference type="ARBA" id="ARBA00004167"/>
    </source>
</evidence>
<feature type="domain" description="Penicillin-binding protein dimerisation" evidence="13">
    <location>
        <begin position="62"/>
        <end position="329"/>
    </location>
</feature>
<evidence type="ECO:0000256" key="8">
    <source>
        <dbReference type="ARBA" id="ARBA00022989"/>
    </source>
</evidence>
<organism evidence="14 15">
    <name type="scientific">Clostridium luticellarii</name>
    <dbReference type="NCBI Taxonomy" id="1691940"/>
    <lineage>
        <taxon>Bacteria</taxon>
        <taxon>Bacillati</taxon>
        <taxon>Bacillota</taxon>
        <taxon>Clostridia</taxon>
        <taxon>Eubacteriales</taxon>
        <taxon>Clostridiaceae</taxon>
        <taxon>Clostridium</taxon>
    </lineage>
</organism>
<evidence type="ECO:0000259" key="13">
    <source>
        <dbReference type="Pfam" id="PF03717"/>
    </source>
</evidence>
<dbReference type="Proteomes" id="UP000237798">
    <property type="component" value="Unassembled WGS sequence"/>
</dbReference>
<proteinExistence type="inferred from homology"/>
<dbReference type="SUPFAM" id="SSF56601">
    <property type="entry name" value="beta-lactamase/transpeptidase-like"/>
    <property type="match status" value="1"/>
</dbReference>
<keyword evidence="4" id="KW-1003">Cell membrane</keyword>
<evidence type="ECO:0000256" key="6">
    <source>
        <dbReference type="ARBA" id="ARBA00022960"/>
    </source>
</evidence>
<dbReference type="Pfam" id="PF03717">
    <property type="entry name" value="PBP_dimer"/>
    <property type="match status" value="1"/>
</dbReference>
<dbReference type="GO" id="GO:0005886">
    <property type="term" value="C:plasma membrane"/>
    <property type="evidence" value="ECO:0007669"/>
    <property type="project" value="UniProtKB-SubCell"/>
</dbReference>
<dbReference type="GO" id="GO:0008658">
    <property type="term" value="F:penicillin binding"/>
    <property type="evidence" value="ECO:0007669"/>
    <property type="project" value="InterPro"/>
</dbReference>
<dbReference type="PANTHER" id="PTHR30627">
    <property type="entry name" value="PEPTIDOGLYCAN D,D-TRANSPEPTIDASE"/>
    <property type="match status" value="1"/>
</dbReference>
<dbReference type="GO" id="GO:0071972">
    <property type="term" value="F:peptidoglycan L,D-transpeptidase activity"/>
    <property type="evidence" value="ECO:0007669"/>
    <property type="project" value="TreeGrafter"/>
</dbReference>
<name>A0A2T0BPF0_9CLOT</name>
<evidence type="ECO:0000256" key="3">
    <source>
        <dbReference type="ARBA" id="ARBA00007171"/>
    </source>
</evidence>
<keyword evidence="15" id="KW-1185">Reference proteome</keyword>
<comment type="similarity">
    <text evidence="3">Belongs to the transpeptidase family.</text>
</comment>
<evidence type="ECO:0000256" key="11">
    <source>
        <dbReference type="SAM" id="Phobius"/>
    </source>
</evidence>
<dbReference type="SUPFAM" id="SSF56519">
    <property type="entry name" value="Penicillin binding protein dimerisation domain"/>
    <property type="match status" value="1"/>
</dbReference>
<dbReference type="Gene3D" id="1.10.10.1230">
    <property type="entry name" value="Penicillin-binding protein, N-terminal non-catalytic domain, head sub-domain"/>
    <property type="match status" value="1"/>
</dbReference>
<feature type="domain" description="Penicillin-binding protein transpeptidase" evidence="12">
    <location>
        <begin position="381"/>
        <end position="593"/>
    </location>
</feature>
<feature type="domain" description="Penicillin-binding protein transpeptidase" evidence="12">
    <location>
        <begin position="711"/>
        <end position="875"/>
    </location>
</feature>
<protein>
    <submittedName>
        <fullName evidence="14">Penicillin-binding protein 2B</fullName>
    </submittedName>
</protein>
<dbReference type="Gene3D" id="3.40.710.10">
    <property type="entry name" value="DD-peptidase/beta-lactamase superfamily"/>
    <property type="match status" value="1"/>
</dbReference>
<keyword evidence="7" id="KW-0573">Peptidoglycan synthesis</keyword>
<keyword evidence="9 11" id="KW-0472">Membrane</keyword>
<dbReference type="GO" id="GO:0009252">
    <property type="term" value="P:peptidoglycan biosynthetic process"/>
    <property type="evidence" value="ECO:0007669"/>
    <property type="project" value="UniProtKB-KW"/>
</dbReference>
<comment type="subcellular location">
    <subcellularLocation>
        <location evidence="2">Cell membrane</location>
    </subcellularLocation>
    <subcellularLocation>
        <location evidence="1">Membrane</location>
        <topology evidence="1">Single-pass membrane protein</topology>
    </subcellularLocation>
</comment>
<gene>
    <name evidence="14" type="primary">penA</name>
    <name evidence="14" type="ORF">CLLU_12430</name>
</gene>
<dbReference type="InterPro" id="IPR005311">
    <property type="entry name" value="PBP_dimer"/>
</dbReference>
<evidence type="ECO:0000313" key="14">
    <source>
        <dbReference type="EMBL" id="PRR85754.1"/>
    </source>
</evidence>
<dbReference type="GO" id="GO:0008360">
    <property type="term" value="P:regulation of cell shape"/>
    <property type="evidence" value="ECO:0007669"/>
    <property type="project" value="UniProtKB-KW"/>
</dbReference>
<dbReference type="Pfam" id="PF00905">
    <property type="entry name" value="Transpeptidase"/>
    <property type="match status" value="2"/>
</dbReference>
<dbReference type="PANTHER" id="PTHR30627:SF2">
    <property type="entry name" value="PEPTIDOGLYCAN D,D-TRANSPEPTIDASE MRDA"/>
    <property type="match status" value="1"/>
</dbReference>
<keyword evidence="8 11" id="KW-1133">Transmembrane helix</keyword>
<keyword evidence="5 11" id="KW-0812">Transmembrane</keyword>
<evidence type="ECO:0000313" key="15">
    <source>
        <dbReference type="Proteomes" id="UP000237798"/>
    </source>
</evidence>
<keyword evidence="6" id="KW-0133">Cell shape</keyword>
<evidence type="ECO:0000256" key="7">
    <source>
        <dbReference type="ARBA" id="ARBA00022984"/>
    </source>
</evidence>
<evidence type="ECO:0000256" key="9">
    <source>
        <dbReference type="ARBA" id="ARBA00023136"/>
    </source>
</evidence>
<feature type="transmembrane region" description="Helical" evidence="11">
    <location>
        <begin position="20"/>
        <end position="41"/>
    </location>
</feature>
<evidence type="ECO:0000256" key="10">
    <source>
        <dbReference type="ARBA" id="ARBA00023316"/>
    </source>
</evidence>
<evidence type="ECO:0000256" key="4">
    <source>
        <dbReference type="ARBA" id="ARBA00022475"/>
    </source>
</evidence>
<dbReference type="GO" id="GO:0071555">
    <property type="term" value="P:cell wall organization"/>
    <property type="evidence" value="ECO:0007669"/>
    <property type="project" value="UniProtKB-KW"/>
</dbReference>
<dbReference type="Gene3D" id="3.90.1310.10">
    <property type="entry name" value="Penicillin-binding protein 2a (Domain 2)"/>
    <property type="match status" value="1"/>
</dbReference>
<evidence type="ECO:0000259" key="12">
    <source>
        <dbReference type="Pfam" id="PF00905"/>
    </source>
</evidence>
<reference evidence="14 15" key="1">
    <citation type="submission" date="2018-03" db="EMBL/GenBank/DDBJ databases">
        <title>Genome sequence of Clostridium luticellarii DSM 29923.</title>
        <authorList>
            <person name="Poehlein A."/>
            <person name="Daniel R."/>
        </authorList>
    </citation>
    <scope>NUCLEOTIDE SEQUENCE [LARGE SCALE GENOMIC DNA]</scope>
    <source>
        <strain evidence="14 15">DSM 29923</strain>
    </source>
</reference>
<evidence type="ECO:0000256" key="5">
    <source>
        <dbReference type="ARBA" id="ARBA00022692"/>
    </source>
</evidence>